<evidence type="ECO:0000256" key="1">
    <source>
        <dbReference type="SAM" id="Phobius"/>
    </source>
</evidence>
<name>A0A133YFM0_9FIRM</name>
<accession>A0A133YFM0</accession>
<sequence length="61" mass="6903">MNETERSASFFISGNIFLYSFLAEKVIQLLAFFISQVKLFLSQNIASFHGKRAIGGRLCKN</sequence>
<protein>
    <submittedName>
        <fullName evidence="2">Uncharacterized protein</fullName>
    </submittedName>
</protein>
<organism evidence="2 3">
    <name type="scientific">Amygdalobacter nucleatus</name>
    <dbReference type="NCBI Taxonomy" id="3029274"/>
    <lineage>
        <taxon>Bacteria</taxon>
        <taxon>Bacillati</taxon>
        <taxon>Bacillota</taxon>
        <taxon>Clostridia</taxon>
        <taxon>Eubacteriales</taxon>
        <taxon>Oscillospiraceae</taxon>
        <taxon>Amygdalobacter</taxon>
    </lineage>
</organism>
<keyword evidence="1" id="KW-0812">Transmembrane</keyword>
<proteinExistence type="predicted"/>
<comment type="caution">
    <text evidence="2">The sequence shown here is derived from an EMBL/GenBank/DDBJ whole genome shotgun (WGS) entry which is preliminary data.</text>
</comment>
<dbReference type="Proteomes" id="UP000070080">
    <property type="component" value="Unassembled WGS sequence"/>
</dbReference>
<keyword evidence="3" id="KW-1185">Reference proteome</keyword>
<evidence type="ECO:0000313" key="2">
    <source>
        <dbReference type="EMBL" id="KXB41991.1"/>
    </source>
</evidence>
<reference evidence="3" key="1">
    <citation type="submission" date="2016-01" db="EMBL/GenBank/DDBJ databases">
        <authorList>
            <person name="Mitreva M."/>
            <person name="Pepin K.H."/>
            <person name="Mihindukulasuriya K.A."/>
            <person name="Fulton R."/>
            <person name="Fronick C."/>
            <person name="O'Laughlin M."/>
            <person name="Miner T."/>
            <person name="Herter B."/>
            <person name="Rosa B.A."/>
            <person name="Cordes M."/>
            <person name="Tomlinson C."/>
            <person name="Wollam A."/>
            <person name="Palsikar V.B."/>
            <person name="Mardis E.R."/>
            <person name="Wilson R.K."/>
        </authorList>
    </citation>
    <scope>NUCLEOTIDE SEQUENCE [LARGE SCALE GENOMIC DNA]</scope>
    <source>
        <strain evidence="3">KA00274</strain>
    </source>
</reference>
<dbReference type="STRING" id="1497955.HMPREF1872_00463"/>
<feature type="transmembrane region" description="Helical" evidence="1">
    <location>
        <begin position="16"/>
        <end position="34"/>
    </location>
</feature>
<dbReference type="AlphaFoldDB" id="A0A133YFM0"/>
<keyword evidence="1" id="KW-0472">Membrane</keyword>
<evidence type="ECO:0000313" key="3">
    <source>
        <dbReference type="Proteomes" id="UP000070080"/>
    </source>
</evidence>
<gene>
    <name evidence="2" type="ORF">HMPREF1872_00463</name>
</gene>
<keyword evidence="1" id="KW-1133">Transmembrane helix</keyword>
<dbReference type="EMBL" id="LSCV01000008">
    <property type="protein sequence ID" value="KXB41991.1"/>
    <property type="molecule type" value="Genomic_DNA"/>
</dbReference>